<keyword evidence="4 8" id="KW-0238">DNA-binding</keyword>
<comment type="similarity">
    <text evidence="2 8">Belongs to the ARF family.</text>
</comment>
<name>A0A6A2WDB6_HIBSY</name>
<dbReference type="GO" id="GO:0009734">
    <property type="term" value="P:auxin-activated signaling pathway"/>
    <property type="evidence" value="ECO:0007669"/>
    <property type="project" value="UniProtKB-KW"/>
</dbReference>
<dbReference type="Pfam" id="PF02309">
    <property type="entry name" value="AUX_IAA"/>
    <property type="match status" value="1"/>
</dbReference>
<dbReference type="PROSITE" id="PS50863">
    <property type="entry name" value="B3"/>
    <property type="match status" value="1"/>
</dbReference>
<keyword evidence="7 8" id="KW-0927">Auxin signaling pathway</keyword>
<keyword evidence="3 8" id="KW-0805">Transcription regulation</keyword>
<dbReference type="InterPro" id="IPR044835">
    <property type="entry name" value="ARF_plant"/>
</dbReference>
<evidence type="ECO:0000259" key="11">
    <source>
        <dbReference type="PROSITE" id="PS51745"/>
    </source>
</evidence>
<dbReference type="PROSITE" id="PS51745">
    <property type="entry name" value="PB1"/>
    <property type="match status" value="1"/>
</dbReference>
<feature type="domain" description="PB1" evidence="11">
    <location>
        <begin position="841"/>
        <end position="925"/>
    </location>
</feature>
<comment type="caution">
    <text evidence="12">The sequence shown here is derived from an EMBL/GenBank/DDBJ whole genome shotgun (WGS) entry which is preliminary data.</text>
</comment>
<dbReference type="Gene3D" id="3.10.20.90">
    <property type="entry name" value="Phosphatidylinositol 3-kinase Catalytic Subunit, Chain A, domain 1"/>
    <property type="match status" value="1"/>
</dbReference>
<dbReference type="AlphaFoldDB" id="A0A6A2WDB6"/>
<organism evidence="12 13">
    <name type="scientific">Hibiscus syriacus</name>
    <name type="common">Rose of Sharon</name>
    <dbReference type="NCBI Taxonomy" id="106335"/>
    <lineage>
        <taxon>Eukaryota</taxon>
        <taxon>Viridiplantae</taxon>
        <taxon>Streptophyta</taxon>
        <taxon>Embryophyta</taxon>
        <taxon>Tracheophyta</taxon>
        <taxon>Spermatophyta</taxon>
        <taxon>Magnoliopsida</taxon>
        <taxon>eudicotyledons</taxon>
        <taxon>Gunneridae</taxon>
        <taxon>Pentapetalae</taxon>
        <taxon>rosids</taxon>
        <taxon>malvids</taxon>
        <taxon>Malvales</taxon>
        <taxon>Malvaceae</taxon>
        <taxon>Malvoideae</taxon>
        <taxon>Hibiscus</taxon>
    </lineage>
</organism>
<dbReference type="EMBL" id="VEPZ02001788">
    <property type="protein sequence ID" value="KAE8654035.1"/>
    <property type="molecule type" value="Genomic_DNA"/>
</dbReference>
<dbReference type="CDD" id="cd10017">
    <property type="entry name" value="B3_DNA"/>
    <property type="match status" value="1"/>
</dbReference>
<keyword evidence="13" id="KW-1185">Reference proteome</keyword>
<dbReference type="GO" id="GO:0005634">
    <property type="term" value="C:nucleus"/>
    <property type="evidence" value="ECO:0007669"/>
    <property type="project" value="UniProtKB-SubCell"/>
</dbReference>
<comment type="subunit">
    <text evidence="8">Homodimers and heterodimers.</text>
</comment>
<evidence type="ECO:0000256" key="5">
    <source>
        <dbReference type="ARBA" id="ARBA00023163"/>
    </source>
</evidence>
<keyword evidence="5 8" id="KW-0804">Transcription</keyword>
<evidence type="ECO:0000256" key="8">
    <source>
        <dbReference type="RuleBase" id="RU004561"/>
    </source>
</evidence>
<dbReference type="InterPro" id="IPR033389">
    <property type="entry name" value="AUX/IAA_dom"/>
</dbReference>
<dbReference type="SUPFAM" id="SSF54277">
    <property type="entry name" value="CAD &amp; PB1 domains"/>
    <property type="match status" value="1"/>
</dbReference>
<keyword evidence="6 8" id="KW-0539">Nucleus</keyword>
<dbReference type="PANTHER" id="PTHR31384">
    <property type="entry name" value="AUXIN RESPONSE FACTOR 4-RELATED"/>
    <property type="match status" value="1"/>
</dbReference>
<dbReference type="Gene3D" id="2.40.330.10">
    <property type="entry name" value="DNA-binding pseudobarrel domain"/>
    <property type="match status" value="1"/>
</dbReference>
<gene>
    <name evidence="12" type="ORF">F3Y22_tig00117056pilonHSYRG00720</name>
</gene>
<evidence type="ECO:0000256" key="7">
    <source>
        <dbReference type="ARBA" id="ARBA00023294"/>
    </source>
</evidence>
<sequence length="978" mass="108378">MMGSVVEEKMKPGALVNGGTQSALLEEMKLLKEMQHQSGSRKAINSELWHACAGPLLSLPQVGSLVYYFPQGHSEQQVAVSTKRMATSQIPNYPNLPSQLMCQVHNVTLHADRDTDEIYAQMSLQPVNSEKDVFHIPDFGLKLSKHPNEFFCKTLTASDTSTHGGFSVPRRAAEKLFPPLDYTMQPPTQELVVRDLHDNTWTFRHIYRGQPKRHLLTTGWSLFVGSKRLKAGDSVLFIRDEKSQLMVGVRRANRHQTTLPSSVLSADSMHIGMFDSIHTPPSFSVNSFSPSHLSSCSSLIYFLIFCRACPAEFVIPLPKYRKSVYGSQVSVGMRFGMMFETEESGKRRYMGTIVGISDVDPLRWPGSKWRNLQVEWDEPGCNNKQNRVNAWEVETQESLFIFPSLTSGLKRPLYPGFSGAESEWGSLMKRPLLQFPESGNGNIPYSVSNLCSKQFVKMMLKPQIINRSGIFASGLQQFTDVKPFSLEEMKNLQSGSNQKLQLIQSENMTIENQNLPNLVPDQSNPINSNISKINPNGNPHPANKFERLTQAGTGSSNEKIKLESKHSTEQLTSASECNEEKLVVNATSLTMSNQLSFPNQNQVPLQVQNNPWPMQSPLDSSVLQADLNTLNSFLPFPDTDEWTSNLSSCQPFAGVYKSPGTVPMVGLQDSSAIFPVDTDALLTTVGQDMWDQKLNNCRLSFQADQLTPFTQHDPCSLNSGGVRDLSDNSNNQSGLYSWLNVDVSNGGGTVIDPFVSSAILDEFCSLKDADFQNPSDCLVGNFSSCQDVQSQITSTSLADSQAFSRQELPDSSGGTSRSNIDFDESGLLQNGSWKQTAPRVRTYTKVQKAGSVGRSIDVTSFRNYDELISAIECMFGLKGLLEDPKGSGWKLVYVDYENDVLLVGDDPWEEFVGCVRCIRILSPTEVQQMSEEGMKLLNSAATVQGMDGSDSEGCNAMLKENELSANRCTNQNISFADE</sequence>
<evidence type="ECO:0000256" key="1">
    <source>
        <dbReference type="ARBA" id="ARBA00004123"/>
    </source>
</evidence>
<dbReference type="InterPro" id="IPR003340">
    <property type="entry name" value="B3_DNA-bd"/>
</dbReference>
<dbReference type="Pfam" id="PF06507">
    <property type="entry name" value="ARF_AD"/>
    <property type="match status" value="1"/>
</dbReference>
<dbReference type="GO" id="GO:0006355">
    <property type="term" value="P:regulation of DNA-templated transcription"/>
    <property type="evidence" value="ECO:0007669"/>
    <property type="project" value="InterPro"/>
</dbReference>
<dbReference type="SMART" id="SM01019">
    <property type="entry name" value="B3"/>
    <property type="match status" value="1"/>
</dbReference>
<feature type="compositionally biased region" description="Basic and acidic residues" evidence="9">
    <location>
        <begin position="558"/>
        <end position="568"/>
    </location>
</feature>
<comment type="function">
    <text evidence="8">Auxin response factors (ARFs) are transcriptional factors that bind specifically to the DNA sequence 5'-TGTCTC-3' found in the auxin-responsive promoter elements (AuxREs).</text>
</comment>
<evidence type="ECO:0000313" key="13">
    <source>
        <dbReference type="Proteomes" id="UP000436088"/>
    </source>
</evidence>
<dbReference type="InterPro" id="IPR015300">
    <property type="entry name" value="DNA-bd_pseudobarrel_sf"/>
</dbReference>
<comment type="subcellular location">
    <subcellularLocation>
        <location evidence="1 8">Nucleus</location>
    </subcellularLocation>
</comment>
<protein>
    <recommendedName>
        <fullName evidence="8">Auxin response factor</fullName>
    </recommendedName>
</protein>
<dbReference type="FunFam" id="2.30.30.1040:FF:000001">
    <property type="entry name" value="Auxin response factor"/>
    <property type="match status" value="1"/>
</dbReference>
<evidence type="ECO:0000256" key="3">
    <source>
        <dbReference type="ARBA" id="ARBA00023015"/>
    </source>
</evidence>
<dbReference type="InterPro" id="IPR010525">
    <property type="entry name" value="ARF_dom"/>
</dbReference>
<dbReference type="Proteomes" id="UP000436088">
    <property type="component" value="Unassembled WGS sequence"/>
</dbReference>
<feature type="region of interest" description="Disordered" evidence="9">
    <location>
        <begin position="517"/>
        <end position="574"/>
    </location>
</feature>
<feature type="region of interest" description="Disordered" evidence="9">
    <location>
        <begin position="800"/>
        <end position="819"/>
    </location>
</feature>
<dbReference type="InterPro" id="IPR053793">
    <property type="entry name" value="PB1-like"/>
</dbReference>
<dbReference type="Gene3D" id="2.30.30.1040">
    <property type="match status" value="1"/>
</dbReference>
<evidence type="ECO:0000259" key="10">
    <source>
        <dbReference type="PROSITE" id="PS50863"/>
    </source>
</evidence>
<feature type="domain" description="TF-B3" evidence="10">
    <location>
        <begin position="151"/>
        <end position="253"/>
    </location>
</feature>
<evidence type="ECO:0000256" key="6">
    <source>
        <dbReference type="ARBA" id="ARBA00023242"/>
    </source>
</evidence>
<dbReference type="Pfam" id="PF02362">
    <property type="entry name" value="B3"/>
    <property type="match status" value="1"/>
</dbReference>
<dbReference type="GO" id="GO:0003677">
    <property type="term" value="F:DNA binding"/>
    <property type="evidence" value="ECO:0007669"/>
    <property type="project" value="UniProtKB-KW"/>
</dbReference>
<dbReference type="FunFam" id="3.10.20.90:FF:000047">
    <property type="entry name" value="Auxin response factor"/>
    <property type="match status" value="1"/>
</dbReference>
<evidence type="ECO:0000256" key="9">
    <source>
        <dbReference type="SAM" id="MobiDB-lite"/>
    </source>
</evidence>
<evidence type="ECO:0000313" key="12">
    <source>
        <dbReference type="EMBL" id="KAE8654035.1"/>
    </source>
</evidence>
<evidence type="ECO:0000256" key="2">
    <source>
        <dbReference type="ARBA" id="ARBA00007853"/>
    </source>
</evidence>
<feature type="compositionally biased region" description="Low complexity" evidence="9">
    <location>
        <begin position="523"/>
        <end position="539"/>
    </location>
</feature>
<dbReference type="SUPFAM" id="SSF101936">
    <property type="entry name" value="DNA-binding pseudobarrel domain"/>
    <property type="match status" value="1"/>
</dbReference>
<dbReference type="PANTHER" id="PTHR31384:SF10">
    <property type="entry name" value="AUXIN RESPONSE FACTOR 5"/>
    <property type="match status" value="1"/>
</dbReference>
<dbReference type="FunFam" id="2.40.330.10:FF:000001">
    <property type="entry name" value="Auxin response factor"/>
    <property type="match status" value="1"/>
</dbReference>
<evidence type="ECO:0000256" key="4">
    <source>
        <dbReference type="ARBA" id="ARBA00023125"/>
    </source>
</evidence>
<accession>A0A6A2WDB6</accession>
<reference evidence="12" key="1">
    <citation type="submission" date="2019-09" db="EMBL/GenBank/DDBJ databases">
        <title>Draft genome information of white flower Hibiscus syriacus.</title>
        <authorList>
            <person name="Kim Y.-M."/>
        </authorList>
    </citation>
    <scope>NUCLEOTIDE SEQUENCE [LARGE SCALE GENOMIC DNA]</scope>
    <source>
        <strain evidence="12">YM2019G1</strain>
    </source>
</reference>
<proteinExistence type="inferred from homology"/>